<dbReference type="Proteomes" id="UP001163046">
    <property type="component" value="Unassembled WGS sequence"/>
</dbReference>
<name>A0A9W9Z7J7_9CNID</name>
<evidence type="ECO:0000313" key="4">
    <source>
        <dbReference type="Proteomes" id="UP001163046"/>
    </source>
</evidence>
<dbReference type="OrthoDB" id="10653719at2759"/>
<organism evidence="3 4">
    <name type="scientific">Desmophyllum pertusum</name>
    <dbReference type="NCBI Taxonomy" id="174260"/>
    <lineage>
        <taxon>Eukaryota</taxon>
        <taxon>Metazoa</taxon>
        <taxon>Cnidaria</taxon>
        <taxon>Anthozoa</taxon>
        <taxon>Hexacorallia</taxon>
        <taxon>Scleractinia</taxon>
        <taxon>Caryophylliina</taxon>
        <taxon>Caryophylliidae</taxon>
        <taxon>Desmophyllum</taxon>
    </lineage>
</organism>
<sequence length="125" mass="14262">MTNGRRKHKRGERGSTEEEINSAKKANLDEAACDDEESDAEPYEEVPEQMEQEPSLKELKYMLSGVQTTLKDIQRGNRKMRDELAELKSSFGIQERQLNSLKASLSKVTKANDEMKIELQANVEM</sequence>
<evidence type="ECO:0000256" key="2">
    <source>
        <dbReference type="SAM" id="MobiDB-lite"/>
    </source>
</evidence>
<feature type="compositionally biased region" description="Basic residues" evidence="2">
    <location>
        <begin position="1"/>
        <end position="11"/>
    </location>
</feature>
<comment type="caution">
    <text evidence="3">The sequence shown here is derived from an EMBL/GenBank/DDBJ whole genome shotgun (WGS) entry which is preliminary data.</text>
</comment>
<dbReference type="AlphaFoldDB" id="A0A9W9Z7J7"/>
<evidence type="ECO:0000256" key="1">
    <source>
        <dbReference type="SAM" id="Coils"/>
    </source>
</evidence>
<accession>A0A9W9Z7J7</accession>
<proteinExistence type="predicted"/>
<gene>
    <name evidence="3" type="ORF">OS493_035646</name>
</gene>
<keyword evidence="1" id="KW-0175">Coiled coil</keyword>
<feature type="compositionally biased region" description="Acidic residues" evidence="2">
    <location>
        <begin position="31"/>
        <end position="51"/>
    </location>
</feature>
<keyword evidence="4" id="KW-1185">Reference proteome</keyword>
<feature type="region of interest" description="Disordered" evidence="2">
    <location>
        <begin position="1"/>
        <end position="54"/>
    </location>
</feature>
<evidence type="ECO:0000313" key="3">
    <source>
        <dbReference type="EMBL" id="KAJ7376285.1"/>
    </source>
</evidence>
<protein>
    <submittedName>
        <fullName evidence="3">Uncharacterized protein</fullName>
    </submittedName>
</protein>
<feature type="coiled-coil region" evidence="1">
    <location>
        <begin position="70"/>
        <end position="118"/>
    </location>
</feature>
<dbReference type="EMBL" id="MU826404">
    <property type="protein sequence ID" value="KAJ7376285.1"/>
    <property type="molecule type" value="Genomic_DNA"/>
</dbReference>
<reference evidence="3" key="1">
    <citation type="submission" date="2023-01" db="EMBL/GenBank/DDBJ databases">
        <title>Genome assembly of the deep-sea coral Lophelia pertusa.</title>
        <authorList>
            <person name="Herrera S."/>
            <person name="Cordes E."/>
        </authorList>
    </citation>
    <scope>NUCLEOTIDE SEQUENCE</scope>
    <source>
        <strain evidence="3">USNM1676648</strain>
        <tissue evidence="3">Polyp</tissue>
    </source>
</reference>